<proteinExistence type="predicted"/>
<organism evidence="1 2">
    <name type="scientific">Cuscuta europaea</name>
    <name type="common">European dodder</name>
    <dbReference type="NCBI Taxonomy" id="41803"/>
    <lineage>
        <taxon>Eukaryota</taxon>
        <taxon>Viridiplantae</taxon>
        <taxon>Streptophyta</taxon>
        <taxon>Embryophyta</taxon>
        <taxon>Tracheophyta</taxon>
        <taxon>Spermatophyta</taxon>
        <taxon>Magnoliopsida</taxon>
        <taxon>eudicotyledons</taxon>
        <taxon>Gunneridae</taxon>
        <taxon>Pentapetalae</taxon>
        <taxon>asterids</taxon>
        <taxon>lamiids</taxon>
        <taxon>Solanales</taxon>
        <taxon>Convolvulaceae</taxon>
        <taxon>Cuscuteae</taxon>
        <taxon>Cuscuta</taxon>
        <taxon>Cuscuta subgen. Cuscuta</taxon>
    </lineage>
</organism>
<comment type="caution">
    <text evidence="1">The sequence shown here is derived from an EMBL/GenBank/DDBJ whole genome shotgun (WGS) entry which is preliminary data.</text>
</comment>
<dbReference type="EMBL" id="CAMAPE010000001">
    <property type="protein sequence ID" value="CAH9050270.1"/>
    <property type="molecule type" value="Genomic_DNA"/>
</dbReference>
<protein>
    <submittedName>
        <fullName evidence="1">Uncharacterized protein</fullName>
    </submittedName>
</protein>
<sequence length="156" mass="17867">MTKMFLDKKVTRLHVFVSSSAFFFCAPRPKKLPRFCALRLKKLHHAHRRGPSTMFVSSRATMSSGRLHRSELLSPYQLRRQTSPTATKKSIRLSLHHFIFLLRICSIVVGDSSSLITRVSNCKIEPRNHQKTIYLKLGAWCDVGEKVSCEGLRVKV</sequence>
<evidence type="ECO:0000313" key="2">
    <source>
        <dbReference type="Proteomes" id="UP001152484"/>
    </source>
</evidence>
<reference evidence="1" key="1">
    <citation type="submission" date="2022-07" db="EMBL/GenBank/DDBJ databases">
        <authorList>
            <person name="Macas J."/>
            <person name="Novak P."/>
            <person name="Neumann P."/>
        </authorList>
    </citation>
    <scope>NUCLEOTIDE SEQUENCE</scope>
</reference>
<accession>A0A9P0YFC5</accession>
<evidence type="ECO:0000313" key="1">
    <source>
        <dbReference type="EMBL" id="CAH9050270.1"/>
    </source>
</evidence>
<name>A0A9P0YFC5_CUSEU</name>
<gene>
    <name evidence="1" type="ORF">CEURO_LOCUS40</name>
</gene>
<dbReference type="Proteomes" id="UP001152484">
    <property type="component" value="Unassembled WGS sequence"/>
</dbReference>
<dbReference type="AlphaFoldDB" id="A0A9P0YFC5"/>
<keyword evidence="2" id="KW-1185">Reference proteome</keyword>